<keyword evidence="2" id="KW-1185">Reference proteome</keyword>
<organism evidence="1 2">
    <name type="scientific">Tetranychus urticae</name>
    <name type="common">Two-spotted spider mite</name>
    <dbReference type="NCBI Taxonomy" id="32264"/>
    <lineage>
        <taxon>Eukaryota</taxon>
        <taxon>Metazoa</taxon>
        <taxon>Ecdysozoa</taxon>
        <taxon>Arthropoda</taxon>
        <taxon>Chelicerata</taxon>
        <taxon>Arachnida</taxon>
        <taxon>Acari</taxon>
        <taxon>Acariformes</taxon>
        <taxon>Trombidiformes</taxon>
        <taxon>Prostigmata</taxon>
        <taxon>Eleutherengona</taxon>
        <taxon>Raphignathae</taxon>
        <taxon>Tetranychoidea</taxon>
        <taxon>Tetranychidae</taxon>
        <taxon>Tetranychus</taxon>
    </lineage>
</organism>
<evidence type="ECO:0000313" key="2">
    <source>
        <dbReference type="Proteomes" id="UP000015104"/>
    </source>
</evidence>
<dbReference type="AlphaFoldDB" id="T1KH09"/>
<reference evidence="1" key="2">
    <citation type="submission" date="2015-06" db="UniProtKB">
        <authorList>
            <consortium name="EnsemblMetazoa"/>
        </authorList>
    </citation>
    <scope>IDENTIFICATION</scope>
</reference>
<name>T1KH09_TETUR</name>
<dbReference type="HOGENOM" id="CLU_3071285_0_0_1"/>
<dbReference type="Proteomes" id="UP000015104">
    <property type="component" value="Unassembled WGS sequence"/>
</dbReference>
<dbReference type="EMBL" id="CAEY01000073">
    <property type="status" value="NOT_ANNOTATED_CDS"/>
    <property type="molecule type" value="Genomic_DNA"/>
</dbReference>
<proteinExistence type="predicted"/>
<dbReference type="EnsemblMetazoa" id="tetur11g02700.1">
    <property type="protein sequence ID" value="tetur11g02700.1"/>
    <property type="gene ID" value="tetur11g02700"/>
</dbReference>
<evidence type="ECO:0000313" key="1">
    <source>
        <dbReference type="EnsemblMetazoa" id="tetur11g02700.1"/>
    </source>
</evidence>
<accession>T1KH09</accession>
<sequence length="53" mass="6248">MEKKVKHYDFEYCARIKKFQSSLSCEKERCWAFSMATTFSSPEDGHNKSCLFS</sequence>
<protein>
    <submittedName>
        <fullName evidence="1">Uncharacterized protein</fullName>
    </submittedName>
</protein>
<reference evidence="2" key="1">
    <citation type="submission" date="2011-08" db="EMBL/GenBank/DDBJ databases">
        <authorList>
            <person name="Rombauts S."/>
        </authorList>
    </citation>
    <scope>NUCLEOTIDE SEQUENCE</scope>
    <source>
        <strain evidence="2">London</strain>
    </source>
</reference>